<dbReference type="STRING" id="687842.ASU31_20315"/>
<dbReference type="Proteomes" id="UP000051950">
    <property type="component" value="Unassembled WGS sequence"/>
</dbReference>
<dbReference type="InterPro" id="IPR025343">
    <property type="entry name" value="DUF4099"/>
</dbReference>
<evidence type="ECO:0000313" key="4">
    <source>
        <dbReference type="Proteomes" id="UP000051950"/>
    </source>
</evidence>
<comment type="caution">
    <text evidence="3">The sequence shown here is derived from an EMBL/GenBank/DDBJ whole genome shotgun (WGS) entry which is preliminary data.</text>
</comment>
<dbReference type="EMBL" id="LMZQ01000020">
    <property type="protein sequence ID" value="KRT14353.1"/>
    <property type="molecule type" value="Genomic_DNA"/>
</dbReference>
<reference evidence="3 4" key="1">
    <citation type="submission" date="2015-11" db="EMBL/GenBank/DDBJ databases">
        <title>Sequence of Pedobacter ginsenosidimutans.</title>
        <authorList>
            <person name="Carson E."/>
            <person name="Keyser V."/>
            <person name="Newman J."/>
            <person name="Miller J."/>
        </authorList>
    </citation>
    <scope>NUCLEOTIDE SEQUENCE [LARGE SCALE GENOMIC DNA]</scope>
    <source>
        <strain evidence="3 4">KACC 14530</strain>
    </source>
</reference>
<dbReference type="AlphaFoldDB" id="A0A0T5VKP5"/>
<keyword evidence="4" id="KW-1185">Reference proteome</keyword>
<accession>A0A0T5VKP5</accession>
<evidence type="ECO:0000259" key="2">
    <source>
        <dbReference type="Pfam" id="PF13351"/>
    </source>
</evidence>
<feature type="region of interest" description="Disordered" evidence="1">
    <location>
        <begin position="232"/>
        <end position="269"/>
    </location>
</feature>
<feature type="domain" description="DUF4099" evidence="2">
    <location>
        <begin position="7"/>
        <end position="88"/>
    </location>
</feature>
<dbReference type="Pfam" id="PF13351">
    <property type="entry name" value="DUF4099"/>
    <property type="match status" value="1"/>
</dbReference>
<dbReference type="OrthoDB" id="835269at2"/>
<organism evidence="3 4">
    <name type="scientific">Pedobacter ginsenosidimutans</name>
    <dbReference type="NCBI Taxonomy" id="687842"/>
    <lineage>
        <taxon>Bacteria</taxon>
        <taxon>Pseudomonadati</taxon>
        <taxon>Bacteroidota</taxon>
        <taxon>Sphingobacteriia</taxon>
        <taxon>Sphingobacteriales</taxon>
        <taxon>Sphingobacteriaceae</taxon>
        <taxon>Pedobacter</taxon>
    </lineage>
</organism>
<proteinExistence type="predicted"/>
<gene>
    <name evidence="3" type="ORF">ASU31_20315</name>
</gene>
<sequence length="269" mass="29929">MQTANLNVRDLPVEDLRELGLFREGEITLPKKDIDALLSGMRTGLVRLNDINHNGLEIKEMSVKLSLTKNAQGKAELLIHPVYKQSNLPSIISRQEGDDLLTGLKANLIKETIENGQQKKLLVEYDWDTREFIVTDTSRLRVPEMINGMPLTPYQKERFGSGRQIEMPDGTTFQASSTTPDGIRSNRLALVVSLLMDGGLSYLLLTGLKAMVGDRGLLPQKDERNENYHKALQAAAAQKSTVKDAEEKNSSISNNNDYSRGYGRSGVSR</sequence>
<name>A0A0T5VKP5_9SPHI</name>
<dbReference type="RefSeq" id="WP_057934091.1">
    <property type="nucleotide sequence ID" value="NZ_LMZQ01000020.1"/>
</dbReference>
<evidence type="ECO:0000256" key="1">
    <source>
        <dbReference type="SAM" id="MobiDB-lite"/>
    </source>
</evidence>
<protein>
    <recommendedName>
        <fullName evidence="2">DUF4099 domain-containing protein</fullName>
    </recommendedName>
</protein>
<evidence type="ECO:0000313" key="3">
    <source>
        <dbReference type="EMBL" id="KRT14353.1"/>
    </source>
</evidence>